<dbReference type="Proteomes" id="UP000195953">
    <property type="component" value="Chromosome 1"/>
</dbReference>
<accession>A0A1Y6HBG0</accession>
<keyword evidence="1" id="KW-0472">Membrane</keyword>
<dbReference type="EMBL" id="LT853882">
    <property type="protein sequence ID" value="SMR00864.1"/>
    <property type="molecule type" value="Genomic_DNA"/>
</dbReference>
<name>A0A1Y6HBG0_9XANT</name>
<dbReference type="RefSeq" id="WP_425477628.1">
    <property type="nucleotide sequence ID" value="NZ_ORXX01000020.1"/>
</dbReference>
<reference evidence="2 4" key="1">
    <citation type="submission" date="2017-05" db="EMBL/GenBank/DDBJ databases">
        <authorList>
            <person name="Blom J."/>
        </authorList>
    </citation>
    <scope>NUCLEOTIDE SEQUENCE [LARGE SCALE GENOMIC DNA]</scope>
    <source>
        <strain evidence="2">PD885</strain>
    </source>
</reference>
<feature type="transmembrane region" description="Helical" evidence="1">
    <location>
        <begin position="34"/>
        <end position="53"/>
    </location>
</feature>
<evidence type="ECO:0000256" key="1">
    <source>
        <dbReference type="SAM" id="Phobius"/>
    </source>
</evidence>
<feature type="transmembrane region" description="Helical" evidence="1">
    <location>
        <begin position="6"/>
        <end position="27"/>
    </location>
</feature>
<dbReference type="Proteomes" id="UP000195877">
    <property type="component" value="Chromosome 1"/>
</dbReference>
<protein>
    <submittedName>
        <fullName evidence="2 3">Glutathione-regulated potassium-efflux system protein</fullName>
    </submittedName>
</protein>
<organism evidence="3 5">
    <name type="scientific">Xanthomonas fragariae</name>
    <dbReference type="NCBI Taxonomy" id="48664"/>
    <lineage>
        <taxon>Bacteria</taxon>
        <taxon>Pseudomonadati</taxon>
        <taxon>Pseudomonadota</taxon>
        <taxon>Gammaproteobacteria</taxon>
        <taxon>Lysobacterales</taxon>
        <taxon>Lysobacteraceae</taxon>
        <taxon>Xanthomonas</taxon>
    </lineage>
</organism>
<evidence type="ECO:0000313" key="5">
    <source>
        <dbReference type="Proteomes" id="UP000195953"/>
    </source>
</evidence>
<dbReference type="AlphaFoldDB" id="A0A1Y6HBG0"/>
<keyword evidence="1" id="KW-1133">Transmembrane helix</keyword>
<dbReference type="EMBL" id="LT853885">
    <property type="protein sequence ID" value="SMR01687.1"/>
    <property type="molecule type" value="Genomic_DNA"/>
</dbReference>
<proteinExistence type="predicted"/>
<keyword evidence="1" id="KW-0812">Transmembrane</keyword>
<reference evidence="3 5" key="2">
    <citation type="submission" date="2017-05" db="EMBL/GenBank/DDBJ databases">
        <authorList>
            <person name="Song R."/>
            <person name="Chenine A.L."/>
            <person name="Ruprecht R.M."/>
        </authorList>
    </citation>
    <scope>NUCLEOTIDE SEQUENCE [LARGE SCALE GENOMIC DNA]</scope>
    <source>
        <strain evidence="3">PD5205</strain>
    </source>
</reference>
<keyword evidence="4" id="KW-1185">Reference proteome</keyword>
<evidence type="ECO:0000313" key="2">
    <source>
        <dbReference type="EMBL" id="SMR00864.1"/>
    </source>
</evidence>
<sequence length="54" mass="5418">MRHSVFGAGATQVVVTAVILGSLLRAGDLGWKSALIISLALALSSTAVGLQLLA</sequence>
<evidence type="ECO:0000313" key="3">
    <source>
        <dbReference type="EMBL" id="SMR01687.1"/>
    </source>
</evidence>
<gene>
    <name evidence="3" type="primary">kefC_2</name>
    <name evidence="3" type="ORF">PD5205_00367</name>
    <name evidence="2" type="ORF">PD885_03643</name>
</gene>
<evidence type="ECO:0000313" key="4">
    <source>
        <dbReference type="Proteomes" id="UP000195877"/>
    </source>
</evidence>